<feature type="signal peptide" evidence="6">
    <location>
        <begin position="1"/>
        <end position="35"/>
    </location>
</feature>
<keyword evidence="3" id="KW-0998">Cell outer membrane</keyword>
<dbReference type="EMBL" id="JAGIQL010000037">
    <property type="protein sequence ID" value="MBP0458251.1"/>
    <property type="molecule type" value="Genomic_DNA"/>
</dbReference>
<evidence type="ECO:0000313" key="9">
    <source>
        <dbReference type="Proteomes" id="UP000670475"/>
    </source>
</evidence>
<evidence type="ECO:0000256" key="2">
    <source>
        <dbReference type="ARBA" id="ARBA00023136"/>
    </source>
</evidence>
<evidence type="ECO:0000256" key="5">
    <source>
        <dbReference type="SAM" id="MobiDB-lite"/>
    </source>
</evidence>
<dbReference type="CDD" id="cd07185">
    <property type="entry name" value="OmpA_C-like"/>
    <property type="match status" value="1"/>
</dbReference>
<evidence type="ECO:0000259" key="7">
    <source>
        <dbReference type="PROSITE" id="PS51123"/>
    </source>
</evidence>
<dbReference type="PANTHER" id="PTHR30329">
    <property type="entry name" value="STATOR ELEMENT OF FLAGELLAR MOTOR COMPLEX"/>
    <property type="match status" value="1"/>
</dbReference>
<proteinExistence type="predicted"/>
<dbReference type="AlphaFoldDB" id="A0A940MFK5"/>
<feature type="region of interest" description="Disordered" evidence="5">
    <location>
        <begin position="197"/>
        <end position="217"/>
    </location>
</feature>
<keyword evidence="9" id="KW-1185">Reference proteome</keyword>
<dbReference type="InterPro" id="IPR006665">
    <property type="entry name" value="OmpA-like"/>
</dbReference>
<dbReference type="Proteomes" id="UP000670475">
    <property type="component" value="Unassembled WGS sequence"/>
</dbReference>
<dbReference type="PANTHER" id="PTHR30329:SF21">
    <property type="entry name" value="LIPOPROTEIN YIAD-RELATED"/>
    <property type="match status" value="1"/>
</dbReference>
<protein>
    <submittedName>
        <fullName evidence="8">OmpA family protein</fullName>
    </submittedName>
</protein>
<gene>
    <name evidence="8" type="ORF">JFN87_12170</name>
</gene>
<name>A0A940MFK5_9ACTN</name>
<dbReference type="Pfam" id="PF00691">
    <property type="entry name" value="OmpA"/>
    <property type="match status" value="1"/>
</dbReference>
<feature type="domain" description="OmpA-like" evidence="7">
    <location>
        <begin position="98"/>
        <end position="216"/>
    </location>
</feature>
<dbReference type="InterPro" id="IPR050330">
    <property type="entry name" value="Bact_OuterMem_StrucFunc"/>
</dbReference>
<dbReference type="InterPro" id="IPR006664">
    <property type="entry name" value="OMP_bac"/>
</dbReference>
<dbReference type="InterPro" id="IPR036737">
    <property type="entry name" value="OmpA-like_sf"/>
</dbReference>
<keyword evidence="6" id="KW-0732">Signal</keyword>
<evidence type="ECO:0000256" key="1">
    <source>
        <dbReference type="ARBA" id="ARBA00004442"/>
    </source>
</evidence>
<evidence type="ECO:0000256" key="3">
    <source>
        <dbReference type="ARBA" id="ARBA00023237"/>
    </source>
</evidence>
<comment type="caution">
    <text evidence="8">The sequence shown here is derived from an EMBL/GenBank/DDBJ whole genome shotgun (WGS) entry which is preliminary data.</text>
</comment>
<feature type="chain" id="PRO_5039158727" evidence="6">
    <location>
        <begin position="36"/>
        <end position="217"/>
    </location>
</feature>
<organism evidence="8 9">
    <name type="scientific">Streptomyces montanisoli</name>
    <dbReference type="NCBI Taxonomy" id="2798581"/>
    <lineage>
        <taxon>Bacteria</taxon>
        <taxon>Bacillati</taxon>
        <taxon>Actinomycetota</taxon>
        <taxon>Actinomycetes</taxon>
        <taxon>Kitasatosporales</taxon>
        <taxon>Streptomycetaceae</taxon>
        <taxon>Streptomyces</taxon>
    </lineage>
</organism>
<keyword evidence="2 4" id="KW-0472">Membrane</keyword>
<comment type="subcellular location">
    <subcellularLocation>
        <location evidence="1">Cell outer membrane</location>
    </subcellularLocation>
</comment>
<accession>A0A940MFK5</accession>
<dbReference type="Gene3D" id="3.30.1330.60">
    <property type="entry name" value="OmpA-like domain"/>
    <property type="match status" value="1"/>
</dbReference>
<dbReference type="GO" id="GO:0009279">
    <property type="term" value="C:cell outer membrane"/>
    <property type="evidence" value="ECO:0007669"/>
    <property type="project" value="UniProtKB-SubCell"/>
</dbReference>
<dbReference type="PROSITE" id="PS51123">
    <property type="entry name" value="OMPA_2"/>
    <property type="match status" value="1"/>
</dbReference>
<evidence type="ECO:0000256" key="6">
    <source>
        <dbReference type="SAM" id="SignalP"/>
    </source>
</evidence>
<dbReference type="PRINTS" id="PR01021">
    <property type="entry name" value="OMPADOMAIN"/>
</dbReference>
<evidence type="ECO:0000313" key="8">
    <source>
        <dbReference type="EMBL" id="MBP0458251.1"/>
    </source>
</evidence>
<reference evidence="8" key="1">
    <citation type="submission" date="2021-03" db="EMBL/GenBank/DDBJ databases">
        <title>Whole genome sequence of Streptomyces bomunensis MMS17-BM035.</title>
        <authorList>
            <person name="Lee J.H."/>
        </authorList>
    </citation>
    <scope>NUCLEOTIDE SEQUENCE</scope>
    <source>
        <strain evidence="8">MMS17-BM035</strain>
    </source>
</reference>
<evidence type="ECO:0000256" key="4">
    <source>
        <dbReference type="PROSITE-ProRule" id="PRU00473"/>
    </source>
</evidence>
<dbReference type="RefSeq" id="WP_209340023.1">
    <property type="nucleotide sequence ID" value="NZ_JAGIQL010000037.1"/>
</dbReference>
<dbReference type="SUPFAM" id="SSF103088">
    <property type="entry name" value="OmpA-like"/>
    <property type="match status" value="1"/>
</dbReference>
<sequence length="217" mass="23017">MRLAPKRPAPKRLARPARPVVVALLVLGLALPATAVPAYGDDTPLPPGAAQTSPPPRVDAGAPGLKLRAGATLAPARVLDIVSVVESQGGEERRSDTPDSVTFALQAEVLFSKDSAKLSHDATDRIAAIADVVRQQHATTVRVFGFTDNLGSSAHGLVLSKQRAEAVHSVLEQQLSTAAITYEIRGYGEEYPIADNSTEAGRKKNRRVEVTFPRTTS</sequence>